<dbReference type="GO" id="GO:0005524">
    <property type="term" value="F:ATP binding"/>
    <property type="evidence" value="ECO:0007669"/>
    <property type="project" value="UniProtKB-KW"/>
</dbReference>
<evidence type="ECO:0000256" key="2">
    <source>
        <dbReference type="ARBA" id="ARBA00022801"/>
    </source>
</evidence>
<evidence type="ECO:0000256" key="4">
    <source>
        <dbReference type="ARBA" id="ARBA00022840"/>
    </source>
</evidence>
<dbReference type="AlphaFoldDB" id="A0A1M5SRP9"/>
<dbReference type="PANTHER" id="PTHR11070:SF2">
    <property type="entry name" value="ATP-DEPENDENT DNA HELICASE SRS2"/>
    <property type="match status" value="1"/>
</dbReference>
<evidence type="ECO:0000256" key="3">
    <source>
        <dbReference type="ARBA" id="ARBA00022806"/>
    </source>
</evidence>
<dbReference type="InterPro" id="IPR000212">
    <property type="entry name" value="DNA_helicase_UvrD/REP"/>
</dbReference>
<dbReference type="GO" id="GO:0000725">
    <property type="term" value="P:recombinational repair"/>
    <property type="evidence" value="ECO:0007669"/>
    <property type="project" value="TreeGrafter"/>
</dbReference>
<dbReference type="Pfam" id="PF13361">
    <property type="entry name" value="UvrD_C"/>
    <property type="match status" value="1"/>
</dbReference>
<name>A0A1M5SRP9_9FIRM</name>
<keyword evidence="1" id="KW-0547">Nucleotide-binding</keyword>
<dbReference type="Proteomes" id="UP000184389">
    <property type="component" value="Unassembled WGS sequence"/>
</dbReference>
<dbReference type="InterPro" id="IPR027417">
    <property type="entry name" value="P-loop_NTPase"/>
</dbReference>
<proteinExistence type="predicted"/>
<dbReference type="Gene3D" id="3.40.50.300">
    <property type="entry name" value="P-loop containing nucleotide triphosphate hydrolases"/>
    <property type="match status" value="2"/>
</dbReference>
<accession>A0A1M5SRP9</accession>
<evidence type="ECO:0000313" key="7">
    <source>
        <dbReference type="Proteomes" id="UP000184389"/>
    </source>
</evidence>
<sequence>MKRSNLTLKSNIYVRTRELDKDKNFHKHVLDKEAIKSLIYYGSLNEYSDLTPNQREIMEKGASCSYNKDEIPYGLVEDKNGELHWECRCENIDCKIFYTCRPELSKKDIEDIREDLPIEEEKEEDIINLATIRRIKDEEVKAEISATIQEAHIGPLPRKDDVEIEEIIQKKAISIETKDMIPLVRGEEVEQERIVTSSVEDRIFVNAGPGTGKTHTLINRIKYITVEEQSVEPQELMVLCFSRTAIGEINDRLSKNVFQDRNLYRLNMLDVRTFDSFATYLIKFLEPEMDLKGKEYDERIEIAIELMKKNPDVLMNYKHIIIDEIQDLVGVRARLVKTILETSNCGFTLFGDTCQSIYNYQVKDKLNEMDTNAFYNWILTSYLEDLKCYELKHNFRQEQNLAMITEEIRESILEDSSTRQKELILERLDSFKHLGKTYKISNTIENFKHDKISFLCRNNGQALKVSNQLSNQGIGHKLLKSANFKVLDRWIGECFSGSEKLISYQKFNEKCKFILNLEENEVQHRWDILKEIEEGKSSKLDVEELSFKLSYKKHMYENLCINRESKVEVSTIHRAKGREFERVILLNDNIFVEEDSENIEDENKIYYVALTRPREEMYTISLGERNRIKKSNDNNGRGRWYETYWNFNKKKHTLVSIEVGREKDIDTLSFVSDTFLGLKSDVEFNQKYILNNIAKNDEVVLRLVEKNGMAVGYDIYHEDIKIGKMSNEFLAEFYGVLRENYRIPSKEAKFFPPTITDVYIDEICTYVLDRESIMEESNEYISRGLWNGITLTGFGKCRYKTTY</sequence>
<dbReference type="EMBL" id="FQXR01000002">
    <property type="protein sequence ID" value="SHH41199.1"/>
    <property type="molecule type" value="Genomic_DNA"/>
</dbReference>
<reference evidence="6 7" key="1">
    <citation type="submission" date="2016-11" db="EMBL/GenBank/DDBJ databases">
        <authorList>
            <person name="Jaros S."/>
            <person name="Januszkiewicz K."/>
            <person name="Wedrychowicz H."/>
        </authorList>
    </citation>
    <scope>NUCLEOTIDE SEQUENCE [LARGE SCALE GENOMIC DNA]</scope>
    <source>
        <strain evidence="6 7">DSM 13106</strain>
    </source>
</reference>
<gene>
    <name evidence="6" type="ORF">SAMN02745180_00258</name>
</gene>
<evidence type="ECO:0000313" key="6">
    <source>
        <dbReference type="EMBL" id="SHH41199.1"/>
    </source>
</evidence>
<protein>
    <submittedName>
        <fullName evidence="6">UvrD/REP helicase N-terminal domain-containing protein</fullName>
    </submittedName>
</protein>
<keyword evidence="4" id="KW-0067">ATP-binding</keyword>
<dbReference type="STRING" id="1123281.SAMN02745180_00258"/>
<dbReference type="RefSeq" id="WP_072742716.1">
    <property type="nucleotide sequence ID" value="NZ_FQXR01000002.1"/>
</dbReference>
<dbReference type="Pfam" id="PF13245">
    <property type="entry name" value="AAA_19"/>
    <property type="match status" value="1"/>
</dbReference>
<dbReference type="GO" id="GO:0016787">
    <property type="term" value="F:hydrolase activity"/>
    <property type="evidence" value="ECO:0007669"/>
    <property type="project" value="UniProtKB-KW"/>
</dbReference>
<keyword evidence="7" id="KW-1185">Reference proteome</keyword>
<dbReference type="OrthoDB" id="9781481at2"/>
<organism evidence="6 7">
    <name type="scientific">Sporanaerobacter acetigenes DSM 13106</name>
    <dbReference type="NCBI Taxonomy" id="1123281"/>
    <lineage>
        <taxon>Bacteria</taxon>
        <taxon>Bacillati</taxon>
        <taxon>Bacillota</taxon>
        <taxon>Tissierellia</taxon>
        <taxon>Tissierellales</taxon>
        <taxon>Sporanaerobacteraceae</taxon>
        <taxon>Sporanaerobacter</taxon>
    </lineage>
</organism>
<feature type="domain" description="UvrD-like helicase C-terminal" evidence="5">
    <location>
        <begin position="522"/>
        <end position="620"/>
    </location>
</feature>
<dbReference type="PANTHER" id="PTHR11070">
    <property type="entry name" value="UVRD / RECB / PCRA DNA HELICASE FAMILY MEMBER"/>
    <property type="match status" value="1"/>
</dbReference>
<evidence type="ECO:0000259" key="5">
    <source>
        <dbReference type="Pfam" id="PF13361"/>
    </source>
</evidence>
<evidence type="ECO:0000256" key="1">
    <source>
        <dbReference type="ARBA" id="ARBA00022741"/>
    </source>
</evidence>
<dbReference type="GO" id="GO:0003677">
    <property type="term" value="F:DNA binding"/>
    <property type="evidence" value="ECO:0007669"/>
    <property type="project" value="InterPro"/>
</dbReference>
<keyword evidence="2" id="KW-0378">Hydrolase</keyword>
<dbReference type="GO" id="GO:0043138">
    <property type="term" value="F:3'-5' DNA helicase activity"/>
    <property type="evidence" value="ECO:0007669"/>
    <property type="project" value="TreeGrafter"/>
</dbReference>
<dbReference type="SUPFAM" id="SSF52540">
    <property type="entry name" value="P-loop containing nucleoside triphosphate hydrolases"/>
    <property type="match status" value="1"/>
</dbReference>
<dbReference type="InterPro" id="IPR014017">
    <property type="entry name" value="DNA_helicase_UvrD-like_C"/>
</dbReference>
<keyword evidence="3 6" id="KW-0347">Helicase</keyword>